<sequence length="280" mass="32745">MTKPQTIKETFDFLVQHALEKTFFSAQSLAEKAEWNLAETEENIIYQLSDLIEAKGKQYLAKPEILRVRLSDFKELLHQKKRLFTDYILEVSPSILIYEFFMPLSREDRLREALDNLFYRDTIEQRVQEIGLAQIRAGLNLSADYSDEKIRQLVFDFMESTIGGYSIYLVNGRYRADQLASRAEVVNRPFAYGPYIVDETTAIVRFILPVETDAGKFAHGNILEPATVSLDTQKRSKLVRWLFLNFFAEALIRVVQNEDEIWLLESGMRSAFYRWIKRED</sequence>
<comment type="caution">
    <text evidence="1">The sequence shown here is derived from an EMBL/GenBank/DDBJ whole genome shotgun (WGS) entry which is preliminary data.</text>
</comment>
<name>A0A8J6NN48_9CHLR</name>
<proteinExistence type="predicted"/>
<protein>
    <submittedName>
        <fullName evidence="1">Uncharacterized protein</fullName>
    </submittedName>
</protein>
<dbReference type="AlphaFoldDB" id="A0A8J6NN48"/>
<gene>
    <name evidence="1" type="ORF">H8E29_08345</name>
</gene>
<accession>A0A8J6NN48</accession>
<reference evidence="1 2" key="1">
    <citation type="submission" date="2020-08" db="EMBL/GenBank/DDBJ databases">
        <title>Bridging the membrane lipid divide: bacteria of the FCB group superphylum have the potential to synthesize archaeal ether lipids.</title>
        <authorList>
            <person name="Villanueva L."/>
            <person name="Von Meijenfeldt F.A.B."/>
            <person name="Westbye A.B."/>
            <person name="Yadav S."/>
            <person name="Hopmans E.C."/>
            <person name="Dutilh B.E."/>
            <person name="Sinninghe Damste J.S."/>
        </authorList>
    </citation>
    <scope>NUCLEOTIDE SEQUENCE [LARGE SCALE GENOMIC DNA]</scope>
    <source>
        <strain evidence="1">NIOZ-UU36</strain>
    </source>
</reference>
<dbReference type="EMBL" id="JACNJN010000097">
    <property type="protein sequence ID" value="MBC8335259.1"/>
    <property type="molecule type" value="Genomic_DNA"/>
</dbReference>
<organism evidence="1 2">
    <name type="scientific">Candidatus Desulfolinea nitratireducens</name>
    <dbReference type="NCBI Taxonomy" id="2841698"/>
    <lineage>
        <taxon>Bacteria</taxon>
        <taxon>Bacillati</taxon>
        <taxon>Chloroflexota</taxon>
        <taxon>Anaerolineae</taxon>
        <taxon>Anaerolineales</taxon>
        <taxon>Anaerolineales incertae sedis</taxon>
        <taxon>Candidatus Desulfolinea</taxon>
    </lineage>
</organism>
<evidence type="ECO:0000313" key="1">
    <source>
        <dbReference type="EMBL" id="MBC8335259.1"/>
    </source>
</evidence>
<evidence type="ECO:0000313" key="2">
    <source>
        <dbReference type="Proteomes" id="UP000614469"/>
    </source>
</evidence>
<dbReference type="Proteomes" id="UP000614469">
    <property type="component" value="Unassembled WGS sequence"/>
</dbReference>